<name>A0A1E5G146_9FIRM</name>
<accession>A0A1E5G146</accession>
<dbReference type="EMBL" id="MIJE01000031">
    <property type="protein sequence ID" value="OEF96637.1"/>
    <property type="molecule type" value="Genomic_DNA"/>
</dbReference>
<organism evidence="1 2">
    <name type="scientific">Desulfuribacillus alkaliarsenatis</name>
    <dbReference type="NCBI Taxonomy" id="766136"/>
    <lineage>
        <taxon>Bacteria</taxon>
        <taxon>Bacillati</taxon>
        <taxon>Bacillota</taxon>
        <taxon>Desulfuribacillia</taxon>
        <taxon>Desulfuribacillales</taxon>
        <taxon>Desulfuribacillaceae</taxon>
        <taxon>Desulfuribacillus</taxon>
    </lineage>
</organism>
<evidence type="ECO:0000313" key="2">
    <source>
        <dbReference type="Proteomes" id="UP000094296"/>
    </source>
</evidence>
<evidence type="ECO:0000313" key="1">
    <source>
        <dbReference type="EMBL" id="OEF96637.1"/>
    </source>
</evidence>
<proteinExistence type="predicted"/>
<dbReference type="Pfam" id="PF06953">
    <property type="entry name" value="ArsD"/>
    <property type="match status" value="1"/>
</dbReference>
<keyword evidence="2" id="KW-1185">Reference proteome</keyword>
<dbReference type="GO" id="GO:0003677">
    <property type="term" value="F:DNA binding"/>
    <property type="evidence" value="ECO:0007669"/>
    <property type="project" value="InterPro"/>
</dbReference>
<sequence length="93" mass="10527">MCCSNGICGPSVDEKLIRIQELILDLQKNYADEVEVKRYMISAQPMEFMSNPVVAEILQNEGPDKLPVVTVDGELLTKQIYPTKEQIMDVLKK</sequence>
<dbReference type="InterPro" id="IPR010712">
    <property type="entry name" value="Arsenical-R_ArsD"/>
</dbReference>
<dbReference type="NCBIfam" id="NF033727">
    <property type="entry name" value="chaperon_ArsD"/>
    <property type="match status" value="1"/>
</dbReference>
<dbReference type="GO" id="GO:0045892">
    <property type="term" value="P:negative regulation of DNA-templated transcription"/>
    <property type="evidence" value="ECO:0007669"/>
    <property type="project" value="InterPro"/>
</dbReference>
<gene>
    <name evidence="1" type="ORF">BHF68_07325</name>
</gene>
<dbReference type="STRING" id="766136.BHF68_07325"/>
<protein>
    <submittedName>
        <fullName evidence="1">Uncharacterized protein</fullName>
    </submittedName>
</protein>
<dbReference type="Proteomes" id="UP000094296">
    <property type="component" value="Unassembled WGS sequence"/>
</dbReference>
<reference evidence="1 2" key="1">
    <citation type="submission" date="2016-09" db="EMBL/GenBank/DDBJ databases">
        <title>Draft genome sequence for the type strain of Desulfuribacillus alkaliarsenatis AHT28, an obligately anaerobic, sulfidogenic bacterium isolated from Russian soda lake sediments.</title>
        <authorList>
            <person name="Abin C.A."/>
            <person name="Hollibaugh J.T."/>
        </authorList>
    </citation>
    <scope>NUCLEOTIDE SEQUENCE [LARGE SCALE GENOMIC DNA]</scope>
    <source>
        <strain evidence="1 2">AHT28</strain>
    </source>
</reference>
<dbReference type="AlphaFoldDB" id="A0A1E5G146"/>
<dbReference type="Gene3D" id="3.40.30.10">
    <property type="entry name" value="Glutaredoxin"/>
    <property type="match status" value="1"/>
</dbReference>
<comment type="caution">
    <text evidence="1">The sequence shown here is derived from an EMBL/GenBank/DDBJ whole genome shotgun (WGS) entry which is preliminary data.</text>
</comment>
<dbReference type="GO" id="GO:0046685">
    <property type="term" value="P:response to arsenic-containing substance"/>
    <property type="evidence" value="ECO:0007669"/>
    <property type="project" value="InterPro"/>
</dbReference>
<dbReference type="OrthoDB" id="9801358at2"/>